<dbReference type="Gene3D" id="4.10.1110.10">
    <property type="entry name" value="AN1-like Zinc finger"/>
    <property type="match status" value="1"/>
</dbReference>
<dbReference type="PROSITE" id="PS51039">
    <property type="entry name" value="ZF_AN1"/>
    <property type="match status" value="1"/>
</dbReference>
<dbReference type="AlphaFoldDB" id="A0A6C0E7M6"/>
<evidence type="ECO:0000256" key="3">
    <source>
        <dbReference type="ARBA" id="ARBA00022833"/>
    </source>
</evidence>
<proteinExistence type="predicted"/>
<name>A0A6C0E7M6_9ZZZZ</name>
<keyword evidence="1" id="KW-0479">Metal-binding</keyword>
<dbReference type="PANTHER" id="PTHR10634">
    <property type="entry name" value="AN1-TYPE ZINC FINGER PROTEIN"/>
    <property type="match status" value="1"/>
</dbReference>
<feature type="domain" description="AN1-type" evidence="4">
    <location>
        <begin position="33"/>
        <end position="81"/>
    </location>
</feature>
<dbReference type="SMART" id="SM00154">
    <property type="entry name" value="ZnF_AN1"/>
    <property type="match status" value="1"/>
</dbReference>
<evidence type="ECO:0000313" key="5">
    <source>
        <dbReference type="EMBL" id="QHT24742.1"/>
    </source>
</evidence>
<keyword evidence="3" id="KW-0862">Zinc</keyword>
<dbReference type="InterPro" id="IPR050652">
    <property type="entry name" value="AN1_A20_ZnFinger"/>
</dbReference>
<evidence type="ECO:0000256" key="2">
    <source>
        <dbReference type="ARBA" id="ARBA00022771"/>
    </source>
</evidence>
<evidence type="ECO:0000256" key="1">
    <source>
        <dbReference type="ARBA" id="ARBA00022723"/>
    </source>
</evidence>
<organism evidence="5">
    <name type="scientific">viral metagenome</name>
    <dbReference type="NCBI Taxonomy" id="1070528"/>
    <lineage>
        <taxon>unclassified sequences</taxon>
        <taxon>metagenomes</taxon>
        <taxon>organismal metagenomes</taxon>
    </lineage>
</organism>
<dbReference type="PANTHER" id="PTHR10634:SF67">
    <property type="entry name" value="AN1-TYPE ZINC FINGER PROTEIN 3"/>
    <property type="match status" value="1"/>
</dbReference>
<keyword evidence="2" id="KW-0863">Zinc-finger</keyword>
<dbReference type="GO" id="GO:0008270">
    <property type="term" value="F:zinc ion binding"/>
    <property type="evidence" value="ECO:0007669"/>
    <property type="project" value="UniProtKB-KW"/>
</dbReference>
<sequence length="100" mass="11659">MNKNLEVEIDLGLDLLNLDKYKCVLNEKNNKKNENKTRCFLCNIKLTLTEQVCKCKCDNVFCNRHLFPENHRCDFDYKGHGRKILLENNPCVKISKVAGI</sequence>
<dbReference type="InterPro" id="IPR000058">
    <property type="entry name" value="Znf_AN1"/>
</dbReference>
<dbReference type="EMBL" id="MN739748">
    <property type="protein sequence ID" value="QHT24742.1"/>
    <property type="molecule type" value="Genomic_DNA"/>
</dbReference>
<reference evidence="5" key="1">
    <citation type="journal article" date="2020" name="Nature">
        <title>Giant virus diversity and host interactions through global metagenomics.</title>
        <authorList>
            <person name="Schulz F."/>
            <person name="Roux S."/>
            <person name="Paez-Espino D."/>
            <person name="Jungbluth S."/>
            <person name="Walsh D.A."/>
            <person name="Denef V.J."/>
            <person name="McMahon K.D."/>
            <person name="Konstantinidis K.T."/>
            <person name="Eloe-Fadrosh E.A."/>
            <person name="Kyrpides N.C."/>
            <person name="Woyke T."/>
        </authorList>
    </citation>
    <scope>NUCLEOTIDE SEQUENCE</scope>
    <source>
        <strain evidence="5">GVMAG-M-3300023179-150</strain>
    </source>
</reference>
<protein>
    <recommendedName>
        <fullName evidence="4">AN1-type domain-containing protein</fullName>
    </recommendedName>
</protein>
<dbReference type="SUPFAM" id="SSF118310">
    <property type="entry name" value="AN1-like Zinc finger"/>
    <property type="match status" value="1"/>
</dbReference>
<accession>A0A6C0E7M6</accession>
<evidence type="ECO:0000259" key="4">
    <source>
        <dbReference type="PROSITE" id="PS51039"/>
    </source>
</evidence>
<dbReference type="InterPro" id="IPR035896">
    <property type="entry name" value="AN1-like_Znf"/>
</dbReference>